<dbReference type="GeneID" id="81598019"/>
<dbReference type="EMBL" id="JAPVEA010000005">
    <property type="protein sequence ID" value="KAJ5453438.1"/>
    <property type="molecule type" value="Genomic_DNA"/>
</dbReference>
<dbReference type="RefSeq" id="XP_056766394.1">
    <property type="nucleotide sequence ID" value="XM_056907776.1"/>
</dbReference>
<sequence length="73" mass="8379">MSTQYASLPKKRHEICWIILWRKNFTAAGKPTLVEFGLDGITQEEPTTMLYDFDDGQLEQLTRGIEAPVCEFV</sequence>
<organism evidence="1 2">
    <name type="scientific">Penicillium daleae</name>
    <dbReference type="NCBI Taxonomy" id="63821"/>
    <lineage>
        <taxon>Eukaryota</taxon>
        <taxon>Fungi</taxon>
        <taxon>Dikarya</taxon>
        <taxon>Ascomycota</taxon>
        <taxon>Pezizomycotina</taxon>
        <taxon>Eurotiomycetes</taxon>
        <taxon>Eurotiomycetidae</taxon>
        <taxon>Eurotiales</taxon>
        <taxon>Aspergillaceae</taxon>
        <taxon>Penicillium</taxon>
    </lineage>
</organism>
<comment type="caution">
    <text evidence="1">The sequence shown here is derived from an EMBL/GenBank/DDBJ whole genome shotgun (WGS) entry which is preliminary data.</text>
</comment>
<reference evidence="1" key="1">
    <citation type="submission" date="2022-12" db="EMBL/GenBank/DDBJ databases">
        <authorList>
            <person name="Petersen C."/>
        </authorList>
    </citation>
    <scope>NUCLEOTIDE SEQUENCE</scope>
    <source>
        <strain evidence="1">IBT 16125</strain>
    </source>
</reference>
<dbReference type="AlphaFoldDB" id="A0AAD6C6B5"/>
<name>A0AAD6C6B5_9EURO</name>
<proteinExistence type="predicted"/>
<accession>A0AAD6C6B5</accession>
<dbReference type="Proteomes" id="UP001213681">
    <property type="component" value="Unassembled WGS sequence"/>
</dbReference>
<gene>
    <name evidence="1" type="ORF">N7458_004394</name>
</gene>
<evidence type="ECO:0000313" key="1">
    <source>
        <dbReference type="EMBL" id="KAJ5453438.1"/>
    </source>
</evidence>
<evidence type="ECO:0000313" key="2">
    <source>
        <dbReference type="Proteomes" id="UP001213681"/>
    </source>
</evidence>
<reference evidence="1" key="2">
    <citation type="journal article" date="2023" name="IMA Fungus">
        <title>Comparative genomic study of the Penicillium genus elucidates a diverse pangenome and 15 lateral gene transfer events.</title>
        <authorList>
            <person name="Petersen C."/>
            <person name="Sorensen T."/>
            <person name="Nielsen M.R."/>
            <person name="Sondergaard T.E."/>
            <person name="Sorensen J.L."/>
            <person name="Fitzpatrick D.A."/>
            <person name="Frisvad J.C."/>
            <person name="Nielsen K.L."/>
        </authorList>
    </citation>
    <scope>NUCLEOTIDE SEQUENCE</scope>
    <source>
        <strain evidence="1">IBT 16125</strain>
    </source>
</reference>
<keyword evidence="2" id="KW-1185">Reference proteome</keyword>
<protein>
    <submittedName>
        <fullName evidence="1">Uncharacterized protein</fullName>
    </submittedName>
</protein>